<gene>
    <name evidence="1" type="ORF">DTL42_19210</name>
</gene>
<dbReference type="RefSeq" id="WP_114371035.1">
    <property type="nucleotide sequence ID" value="NZ_QPEX01000040.1"/>
</dbReference>
<dbReference type="Proteomes" id="UP000253562">
    <property type="component" value="Unassembled WGS sequence"/>
</dbReference>
<sequence>MTLILYRKTALQNGKFSAIVCDGRLASEIDDQEFVTYYGIDGAAYEIRQKGISEVASASGGGAVEKIACASVVRLAENSTDFELRTLIGAMDTRFLCEKTPFNERQQACRVKMELADIREFRTFTCAINGLRTFEDMLHGLDVKSSSRSASPLFVRYSDEVIAAARNVTIWAVLHLPICFRCYDTLIYGIITLKGPSDSSVIISWVDGPERIASGTQLFCTIAPHLPQVVASVC</sequence>
<evidence type="ECO:0000313" key="1">
    <source>
        <dbReference type="EMBL" id="RCS43202.1"/>
    </source>
</evidence>
<organism evidence="1 2">
    <name type="scientific">Bremerella cremea</name>
    <dbReference type="NCBI Taxonomy" id="1031537"/>
    <lineage>
        <taxon>Bacteria</taxon>
        <taxon>Pseudomonadati</taxon>
        <taxon>Planctomycetota</taxon>
        <taxon>Planctomycetia</taxon>
        <taxon>Pirellulales</taxon>
        <taxon>Pirellulaceae</taxon>
        <taxon>Bremerella</taxon>
    </lineage>
</organism>
<dbReference type="EMBL" id="QPEX01000040">
    <property type="protein sequence ID" value="RCS43202.1"/>
    <property type="molecule type" value="Genomic_DNA"/>
</dbReference>
<accession>A0A368KPG1</accession>
<comment type="caution">
    <text evidence="1">The sequence shown here is derived from an EMBL/GenBank/DDBJ whole genome shotgun (WGS) entry which is preliminary data.</text>
</comment>
<protein>
    <submittedName>
        <fullName evidence="1">Uncharacterized protein</fullName>
    </submittedName>
</protein>
<evidence type="ECO:0000313" key="2">
    <source>
        <dbReference type="Proteomes" id="UP000253562"/>
    </source>
</evidence>
<name>A0A368KPG1_9BACT</name>
<dbReference type="AlphaFoldDB" id="A0A368KPG1"/>
<proteinExistence type="predicted"/>
<reference evidence="1 2" key="1">
    <citation type="submission" date="2018-07" db="EMBL/GenBank/DDBJ databases">
        <title>Comparative genomes isolates from brazilian mangrove.</title>
        <authorList>
            <person name="De Araujo J.E."/>
            <person name="Taketani R.G."/>
            <person name="Silva M.C.P."/>
            <person name="Lourenco M.V."/>
            <person name="Oliveira V.M."/>
            <person name="Andreote F.D."/>
        </authorList>
    </citation>
    <scope>NUCLEOTIDE SEQUENCE [LARGE SCALE GENOMIC DNA]</scope>
    <source>
        <strain evidence="1 2">HEX PRIS-MGV</strain>
    </source>
</reference>